<dbReference type="Proteomes" id="UP001152888">
    <property type="component" value="Unassembled WGS sequence"/>
</dbReference>
<protein>
    <recommendedName>
        <fullName evidence="8">DDE Tnp4 domain-containing protein</fullName>
    </recommendedName>
</protein>
<dbReference type="InterPro" id="IPR027806">
    <property type="entry name" value="HARBI1_dom"/>
</dbReference>
<dbReference type="GO" id="GO:0016787">
    <property type="term" value="F:hydrolase activity"/>
    <property type="evidence" value="ECO:0007669"/>
    <property type="project" value="UniProtKB-KW"/>
</dbReference>
<evidence type="ECO:0000313" key="10">
    <source>
        <dbReference type="Proteomes" id="UP001152888"/>
    </source>
</evidence>
<evidence type="ECO:0000256" key="4">
    <source>
        <dbReference type="ARBA" id="ARBA00022722"/>
    </source>
</evidence>
<keyword evidence="6" id="KW-0378">Hydrolase</keyword>
<dbReference type="PANTHER" id="PTHR22930:SF269">
    <property type="entry name" value="NUCLEASE HARBI1-LIKE PROTEIN"/>
    <property type="match status" value="1"/>
</dbReference>
<proteinExistence type="inferred from homology"/>
<sequence>MTQIHLSRTSLSMQSQLGELIAEPSGEFKKFTRMSTTDFEFLLNKISPLISKQDTQLRKAVPTRMRLAITLRYLATGDSFQSLHFLFKVSPQLISTIVPEVCKALNQVLRKEIQIPSFAEEWLEIEKGFSSKFPRAIGAIDGKHSVLTCSQNSGSEYINYKKSFSIVLMALVDSKYNFIFADIGGQRKISDGGIFRHTLLWEMISSNTLNLPASHPLPGSNVDINYVFLSDGAFALHSNIMKPYPGNHDRDSPERMFNKKLSGSRVVVENTFGILSSKFRIFKRPIELCPEKASVITMTCILLHNYLIKSNTSSQMYSPQGTVDVYDDNDTLIQPGTWRIDNSSTNAIQNIPPIARRAAANARQVRDEFKNYFSNVN</sequence>
<organism evidence="9 10">
    <name type="scientific">Acanthoscelides obtectus</name>
    <name type="common">Bean weevil</name>
    <name type="synonym">Bruchus obtectus</name>
    <dbReference type="NCBI Taxonomy" id="200917"/>
    <lineage>
        <taxon>Eukaryota</taxon>
        <taxon>Metazoa</taxon>
        <taxon>Ecdysozoa</taxon>
        <taxon>Arthropoda</taxon>
        <taxon>Hexapoda</taxon>
        <taxon>Insecta</taxon>
        <taxon>Pterygota</taxon>
        <taxon>Neoptera</taxon>
        <taxon>Endopterygota</taxon>
        <taxon>Coleoptera</taxon>
        <taxon>Polyphaga</taxon>
        <taxon>Cucujiformia</taxon>
        <taxon>Chrysomeloidea</taxon>
        <taxon>Chrysomelidae</taxon>
        <taxon>Bruchinae</taxon>
        <taxon>Bruchini</taxon>
        <taxon>Acanthoscelides</taxon>
    </lineage>
</organism>
<keyword evidence="7" id="KW-0539">Nucleus</keyword>
<keyword evidence="4" id="KW-0540">Nuclease</keyword>
<evidence type="ECO:0000313" key="9">
    <source>
        <dbReference type="EMBL" id="CAH2003140.1"/>
    </source>
</evidence>
<dbReference type="InterPro" id="IPR045249">
    <property type="entry name" value="HARBI1-like"/>
</dbReference>
<keyword evidence="5" id="KW-0479">Metal-binding</keyword>
<evidence type="ECO:0000256" key="3">
    <source>
        <dbReference type="ARBA" id="ARBA00006958"/>
    </source>
</evidence>
<evidence type="ECO:0000256" key="6">
    <source>
        <dbReference type="ARBA" id="ARBA00022801"/>
    </source>
</evidence>
<dbReference type="EMBL" id="CAKOFQ010007531">
    <property type="protein sequence ID" value="CAH2003140.1"/>
    <property type="molecule type" value="Genomic_DNA"/>
</dbReference>
<dbReference type="PANTHER" id="PTHR22930">
    <property type="match status" value="1"/>
</dbReference>
<comment type="similarity">
    <text evidence="3">Belongs to the HARBI1 family.</text>
</comment>
<dbReference type="GO" id="GO:0004518">
    <property type="term" value="F:nuclease activity"/>
    <property type="evidence" value="ECO:0007669"/>
    <property type="project" value="UniProtKB-KW"/>
</dbReference>
<comment type="caution">
    <text evidence="9">The sequence shown here is derived from an EMBL/GenBank/DDBJ whole genome shotgun (WGS) entry which is preliminary data.</text>
</comment>
<evidence type="ECO:0000256" key="7">
    <source>
        <dbReference type="ARBA" id="ARBA00023242"/>
    </source>
</evidence>
<feature type="domain" description="DDE Tnp4" evidence="8">
    <location>
        <begin position="140"/>
        <end position="305"/>
    </location>
</feature>
<dbReference type="GO" id="GO:0046872">
    <property type="term" value="F:metal ion binding"/>
    <property type="evidence" value="ECO:0007669"/>
    <property type="project" value="UniProtKB-KW"/>
</dbReference>
<dbReference type="GO" id="GO:0005634">
    <property type="term" value="C:nucleus"/>
    <property type="evidence" value="ECO:0007669"/>
    <property type="project" value="UniProtKB-SubCell"/>
</dbReference>
<evidence type="ECO:0000256" key="1">
    <source>
        <dbReference type="ARBA" id="ARBA00001968"/>
    </source>
</evidence>
<evidence type="ECO:0000259" key="8">
    <source>
        <dbReference type="Pfam" id="PF13359"/>
    </source>
</evidence>
<comment type="subcellular location">
    <subcellularLocation>
        <location evidence="2">Nucleus</location>
    </subcellularLocation>
</comment>
<reference evidence="9" key="1">
    <citation type="submission" date="2022-03" db="EMBL/GenBank/DDBJ databases">
        <authorList>
            <person name="Sayadi A."/>
        </authorList>
    </citation>
    <scope>NUCLEOTIDE SEQUENCE</scope>
</reference>
<comment type="cofactor">
    <cofactor evidence="1">
        <name>a divalent metal cation</name>
        <dbReference type="ChEBI" id="CHEBI:60240"/>
    </cofactor>
</comment>
<dbReference type="AlphaFoldDB" id="A0A9P0LYF8"/>
<name>A0A9P0LYF8_ACAOB</name>
<keyword evidence="10" id="KW-1185">Reference proteome</keyword>
<evidence type="ECO:0000256" key="5">
    <source>
        <dbReference type="ARBA" id="ARBA00022723"/>
    </source>
</evidence>
<gene>
    <name evidence="9" type="ORF">ACAOBT_LOCUS27207</name>
</gene>
<evidence type="ECO:0000256" key="2">
    <source>
        <dbReference type="ARBA" id="ARBA00004123"/>
    </source>
</evidence>
<dbReference type="OrthoDB" id="6627079at2759"/>
<accession>A0A9P0LYF8</accession>
<dbReference type="Pfam" id="PF13359">
    <property type="entry name" value="DDE_Tnp_4"/>
    <property type="match status" value="1"/>
</dbReference>